<keyword evidence="9" id="KW-0235">DNA replication</keyword>
<dbReference type="Gene3D" id="3.40.50.10190">
    <property type="entry name" value="BRCT domain"/>
    <property type="match status" value="1"/>
</dbReference>
<comment type="subcellular location">
    <subcellularLocation>
        <location evidence="2">Nucleus</location>
    </subcellularLocation>
</comment>
<dbReference type="GO" id="GO:0005634">
    <property type="term" value="C:nucleus"/>
    <property type="evidence" value="ECO:0007669"/>
    <property type="project" value="UniProtKB-SubCell"/>
</dbReference>
<dbReference type="GO" id="GO:0046872">
    <property type="term" value="F:metal ion binding"/>
    <property type="evidence" value="ECO:0007669"/>
    <property type="project" value="UniProtKB-KW"/>
</dbReference>
<feature type="region of interest" description="Disordered" evidence="19">
    <location>
        <begin position="546"/>
        <end position="580"/>
    </location>
</feature>
<keyword evidence="10" id="KW-0479">Metal-binding</keyword>
<evidence type="ECO:0000256" key="7">
    <source>
        <dbReference type="ARBA" id="ARBA00022679"/>
    </source>
</evidence>
<feature type="region of interest" description="Disordered" evidence="19">
    <location>
        <begin position="909"/>
        <end position="957"/>
    </location>
</feature>
<accession>A0A1X7VDS4</accession>
<dbReference type="GO" id="GO:0016829">
    <property type="term" value="F:lyase activity"/>
    <property type="evidence" value="ECO:0007669"/>
    <property type="project" value="UniProtKB-KW"/>
</dbReference>
<dbReference type="InterPro" id="IPR010996">
    <property type="entry name" value="HHH_MUS81"/>
</dbReference>
<evidence type="ECO:0000313" key="21">
    <source>
        <dbReference type="EnsemblMetazoa" id="Aqu2.1.38148_001"/>
    </source>
</evidence>
<protein>
    <recommendedName>
        <fullName evidence="5">DNA polymerase lambda</fullName>
        <ecNumber evidence="4">2.7.7.7</ecNumber>
    </recommendedName>
</protein>
<keyword evidence="16" id="KW-0539">Nucleus</keyword>
<dbReference type="InterPro" id="IPR029005">
    <property type="entry name" value="LIM-bd/SEUSS"/>
</dbReference>
<evidence type="ECO:0000256" key="4">
    <source>
        <dbReference type="ARBA" id="ARBA00012417"/>
    </source>
</evidence>
<evidence type="ECO:0000256" key="3">
    <source>
        <dbReference type="ARBA" id="ARBA00008323"/>
    </source>
</evidence>
<dbReference type="EnsemblMetazoa" id="Aqu2.1.38148_001">
    <property type="protein sequence ID" value="Aqu2.1.38148_001"/>
    <property type="gene ID" value="Aqu2.1.38148"/>
</dbReference>
<comment type="cofactor">
    <cofactor evidence="1">
        <name>Mn(2+)</name>
        <dbReference type="ChEBI" id="CHEBI:29035"/>
    </cofactor>
</comment>
<evidence type="ECO:0000256" key="2">
    <source>
        <dbReference type="ARBA" id="ARBA00004123"/>
    </source>
</evidence>
<dbReference type="Pfam" id="PF14716">
    <property type="entry name" value="HHH_8"/>
    <property type="match status" value="1"/>
</dbReference>
<dbReference type="OrthoDB" id="205514at2759"/>
<comment type="similarity">
    <text evidence="3">Belongs to the DNA polymerase type-X family.</text>
</comment>
<feature type="compositionally biased region" description="Acidic residues" evidence="19">
    <location>
        <begin position="190"/>
        <end position="209"/>
    </location>
</feature>
<dbReference type="PANTHER" id="PTHR11276">
    <property type="entry name" value="DNA POLYMERASE TYPE-X FAMILY MEMBER"/>
    <property type="match status" value="1"/>
</dbReference>
<keyword evidence="12" id="KW-0239">DNA-directed DNA polymerase</keyword>
<evidence type="ECO:0000256" key="9">
    <source>
        <dbReference type="ARBA" id="ARBA00022705"/>
    </source>
</evidence>
<evidence type="ECO:0000256" key="11">
    <source>
        <dbReference type="ARBA" id="ARBA00022763"/>
    </source>
</evidence>
<dbReference type="InterPro" id="IPR001357">
    <property type="entry name" value="BRCT_dom"/>
</dbReference>
<evidence type="ECO:0000256" key="12">
    <source>
        <dbReference type="ARBA" id="ARBA00022932"/>
    </source>
</evidence>
<dbReference type="SUPFAM" id="SSF81585">
    <property type="entry name" value="PsbU/PolX domain-like"/>
    <property type="match status" value="1"/>
</dbReference>
<dbReference type="Gene3D" id="3.30.460.10">
    <property type="entry name" value="Beta Polymerase, domain 2"/>
    <property type="match status" value="1"/>
</dbReference>
<evidence type="ECO:0000256" key="6">
    <source>
        <dbReference type="ARBA" id="ARBA00022634"/>
    </source>
</evidence>
<reference evidence="21" key="1">
    <citation type="submission" date="2017-05" db="UniProtKB">
        <authorList>
            <consortium name="EnsemblMetazoa"/>
        </authorList>
    </citation>
    <scope>IDENTIFICATION</scope>
</reference>
<dbReference type="Pfam" id="PF00533">
    <property type="entry name" value="BRCT"/>
    <property type="match status" value="1"/>
</dbReference>
<dbReference type="PRINTS" id="PR00870">
    <property type="entry name" value="DNAPOLXBETA"/>
</dbReference>
<evidence type="ECO:0000256" key="10">
    <source>
        <dbReference type="ARBA" id="ARBA00022723"/>
    </source>
</evidence>
<feature type="compositionally biased region" description="Low complexity" evidence="19">
    <location>
        <begin position="940"/>
        <end position="957"/>
    </location>
</feature>
<feature type="compositionally biased region" description="Polar residues" evidence="19">
    <location>
        <begin position="1039"/>
        <end position="1049"/>
    </location>
</feature>
<dbReference type="Gene3D" id="1.10.150.20">
    <property type="entry name" value="5' to 3' exonuclease, C-terminal subdomain"/>
    <property type="match status" value="1"/>
</dbReference>
<evidence type="ECO:0000256" key="5">
    <source>
        <dbReference type="ARBA" id="ARBA00016513"/>
    </source>
</evidence>
<feature type="region of interest" description="Disordered" evidence="19">
    <location>
        <begin position="868"/>
        <end position="893"/>
    </location>
</feature>
<dbReference type="InterPro" id="IPR037160">
    <property type="entry name" value="DNA_Pol_thumb_sf"/>
</dbReference>
<dbReference type="InterPro" id="IPR002008">
    <property type="entry name" value="DNA_pol_X_beta-like"/>
</dbReference>
<evidence type="ECO:0000256" key="17">
    <source>
        <dbReference type="ARBA" id="ARBA00049244"/>
    </source>
</evidence>
<keyword evidence="8" id="KW-0548">Nucleotidyltransferase</keyword>
<keyword evidence="15" id="KW-0456">Lyase</keyword>
<dbReference type="InterPro" id="IPR029398">
    <property type="entry name" value="PolB_thumb"/>
</dbReference>
<dbReference type="PROSITE" id="PS00522">
    <property type="entry name" value="DNA_POLYMERASE_X"/>
    <property type="match status" value="1"/>
</dbReference>
<dbReference type="GO" id="GO:0003677">
    <property type="term" value="F:DNA binding"/>
    <property type="evidence" value="ECO:0007669"/>
    <property type="project" value="UniProtKB-KW"/>
</dbReference>
<evidence type="ECO:0000259" key="20">
    <source>
        <dbReference type="PROSITE" id="PS50172"/>
    </source>
</evidence>
<dbReference type="GO" id="GO:0006303">
    <property type="term" value="P:double-strand break repair via nonhomologous end joining"/>
    <property type="evidence" value="ECO:0007669"/>
    <property type="project" value="TreeGrafter"/>
</dbReference>
<evidence type="ECO:0000256" key="16">
    <source>
        <dbReference type="ARBA" id="ARBA00023242"/>
    </source>
</evidence>
<name>A0A1X7VDS4_AMPQE</name>
<dbReference type="InterPro" id="IPR018944">
    <property type="entry name" value="DNA_pol_lambd_fingers_domain"/>
</dbReference>
<comment type="catalytic activity">
    <reaction evidence="17">
        <text>DNA(n) + a 2'-deoxyribonucleoside 5'-triphosphate = DNA(n+1) + diphosphate</text>
        <dbReference type="Rhea" id="RHEA:22508"/>
        <dbReference type="Rhea" id="RHEA-COMP:17339"/>
        <dbReference type="Rhea" id="RHEA-COMP:17340"/>
        <dbReference type="ChEBI" id="CHEBI:33019"/>
        <dbReference type="ChEBI" id="CHEBI:61560"/>
        <dbReference type="ChEBI" id="CHEBI:173112"/>
        <dbReference type="EC" id="2.7.7.7"/>
    </reaction>
</comment>
<dbReference type="SUPFAM" id="SSF52113">
    <property type="entry name" value="BRCT domain"/>
    <property type="match status" value="1"/>
</dbReference>
<organism evidence="21">
    <name type="scientific">Amphimedon queenslandica</name>
    <name type="common">Sponge</name>
    <dbReference type="NCBI Taxonomy" id="400682"/>
    <lineage>
        <taxon>Eukaryota</taxon>
        <taxon>Metazoa</taxon>
        <taxon>Porifera</taxon>
        <taxon>Demospongiae</taxon>
        <taxon>Heteroscleromorpha</taxon>
        <taxon>Haplosclerida</taxon>
        <taxon>Niphatidae</taxon>
        <taxon>Amphimedon</taxon>
    </lineage>
</organism>
<dbReference type="Gene3D" id="1.10.150.110">
    <property type="entry name" value="DNA polymerase beta, N-terminal domain-like"/>
    <property type="match status" value="1"/>
</dbReference>
<dbReference type="Gene3D" id="3.30.210.10">
    <property type="entry name" value="DNA polymerase, thumb domain"/>
    <property type="match status" value="1"/>
</dbReference>
<keyword evidence="11" id="KW-0227">DNA damage</keyword>
<dbReference type="Pfam" id="PF14792">
    <property type="entry name" value="DNA_pol_B_palm"/>
    <property type="match status" value="1"/>
</dbReference>
<dbReference type="InterPro" id="IPR019843">
    <property type="entry name" value="DNA_pol-X_BS"/>
</dbReference>
<dbReference type="Pfam" id="PF14791">
    <property type="entry name" value="DNA_pol_B_thumb"/>
    <property type="match status" value="1"/>
</dbReference>
<dbReference type="EC" id="2.7.7.7" evidence="4"/>
<dbReference type="PANTHER" id="PTHR11276:SF28">
    <property type="entry name" value="DNA POLYMERASE LAMBDA"/>
    <property type="match status" value="1"/>
</dbReference>
<dbReference type="SMART" id="SM00483">
    <property type="entry name" value="POLXc"/>
    <property type="match status" value="1"/>
</dbReference>
<sequence length="1099" mass="120944">MAAQNLDAKAEANSLFGGIVGLIVEQGLGKGRKRILEKQLEEKGGTVALSPSQTLTHVIVGPNMKYNRLVSLLKLKDPLPPEVTIVTADWLSASLVAGESVDHTPYLLPLSEGTGCVSVKKVSEFSSSIPIPSPPPPVINSPNKHYVVGVSTPPTGLKPSPQKLTPTKSNMDHVSPLKVSPVGKRRLAEPDSDSDYIESEEEEEEEGEESTGRSKEMLNPEALAEQGLIRPLKKKGRWMCQVPASTLHAQVNHNEAVTSKLEELLLEYKNSSLPKDKWRAMSLTKAVAAVKRHPKEITTHEEAHSIPFVGKRLADKIYEIVSSGHLRRLDHIDKAKQSVIDLFKGIHGVGQIVAEQFYAQGYRTLDDLKEANILNRQQQIGFKYYHEFAERMDRSEVEEIERKVREGCHLLDPNLEVVTCGSFRRGKPTCGDVDILVTHPDGRSHKGIFQPLIRVLKNDGFLTDDLTLHEDTSDGSCKYFGVCMLPGDGRKHRRIDIYICPYSEYPLMLLHFTGSGHFNRSLRSRADKMGMSLSEHSLNAGVVRKAQPGAGRTPSAPAGQMESLFTNGRRQPAPPSVPPVSSFWQPPSVGPVHQAHLHDMEYHQFAVAQPTHTMTSPPNTPMTPHVGGGGFPGLMCPIDHHTSATPTGSIGLHQNSAPPALSHSAWPPEYRLYALCQEMLRYSSQSPGMADSSKLSWEQFCMEYFHEMAIFVIEVDFGDGLKRYSLHGTLIMWYFKSLIESGVTRYDVTLGKSASHSYQQHMQRIECPEAVQELEYTLPTQTKVCSKGQLVLEFTMEDKPRIMSWVFHIQGHVEMIPRFCLQAPAIDTALSNNVTCQGLPASTQSILMQLNNITMRPAPPHKLVQIDSNLWEHPPPPPPPSIPPSQHDMLQGDRYPHEDNLVTLSSESSPMLTHLPTSSNQDSSLLPSLPHPSCQVQSNSVPPLSHAVHSSSSPPLPLSPSLVKSNCSSYGGSSCSVVSNSNTLCPNKVTQSGKKTRPSSPVRRRSELVMVAAEPALFSEDMVHGQDERRITRIDNKRAITTPTSSFMGTVSIPPPPPLPVSNGESDPPPPPISSFTNQNGSMAWLSIPSGIDWNKTTP</sequence>
<proteinExistence type="inferred from homology"/>
<dbReference type="eggNOG" id="KOG2534">
    <property type="taxonomic scope" value="Eukaryota"/>
</dbReference>
<dbReference type="PROSITE" id="PS50172">
    <property type="entry name" value="BRCT"/>
    <property type="match status" value="1"/>
</dbReference>
<dbReference type="InterPro" id="IPR036420">
    <property type="entry name" value="BRCT_dom_sf"/>
</dbReference>
<dbReference type="InterPro" id="IPR022312">
    <property type="entry name" value="DNA_pol_X"/>
</dbReference>
<dbReference type="CDD" id="cd00141">
    <property type="entry name" value="NT_POLXc"/>
    <property type="match status" value="1"/>
</dbReference>
<feature type="compositionally biased region" description="Pro residues" evidence="19">
    <location>
        <begin position="873"/>
        <end position="883"/>
    </location>
</feature>
<dbReference type="GO" id="GO:0003887">
    <property type="term" value="F:DNA-directed DNA polymerase activity"/>
    <property type="evidence" value="ECO:0007669"/>
    <property type="project" value="UniProtKB-KW"/>
</dbReference>
<feature type="domain" description="BRCT" evidence="20">
    <location>
        <begin position="11"/>
        <end position="108"/>
    </location>
</feature>
<feature type="active site" description="Nucleophile; Schiff-base intermediate with DNA; for 5'-dRP lyase activity" evidence="18">
    <location>
        <position position="316"/>
    </location>
</feature>
<dbReference type="GO" id="GO:0006260">
    <property type="term" value="P:DNA replication"/>
    <property type="evidence" value="ECO:0007669"/>
    <property type="project" value="UniProtKB-KW"/>
</dbReference>
<dbReference type="Pfam" id="PF01803">
    <property type="entry name" value="LIM_bind"/>
    <property type="match status" value="1"/>
</dbReference>
<evidence type="ECO:0000256" key="18">
    <source>
        <dbReference type="PIRSR" id="PIRSR622312-50"/>
    </source>
</evidence>
<dbReference type="PRINTS" id="PR00869">
    <property type="entry name" value="DNAPOLX"/>
</dbReference>
<feature type="region of interest" description="Disordered" evidence="19">
    <location>
        <begin position="1038"/>
        <end position="1099"/>
    </location>
</feature>
<keyword evidence="13" id="KW-0238">DNA-binding</keyword>
<evidence type="ECO:0000256" key="1">
    <source>
        <dbReference type="ARBA" id="ARBA00001936"/>
    </source>
</evidence>
<dbReference type="InterPro" id="IPR028207">
    <property type="entry name" value="DNA_pol_B_palm_palm"/>
</dbReference>
<dbReference type="InterPro" id="IPR002054">
    <property type="entry name" value="DNA-dir_DNA_pol_X"/>
</dbReference>
<evidence type="ECO:0000256" key="14">
    <source>
        <dbReference type="ARBA" id="ARBA00023204"/>
    </source>
</evidence>
<dbReference type="FunFam" id="1.10.150.110:FF:000005">
    <property type="entry name" value="DNA polymerase POL4"/>
    <property type="match status" value="1"/>
</dbReference>
<keyword evidence="14" id="KW-0234">DNA repair</keyword>
<dbReference type="SUPFAM" id="SSF81301">
    <property type="entry name" value="Nucleotidyltransferase"/>
    <property type="match status" value="1"/>
</dbReference>
<feature type="compositionally biased region" description="Polar residues" evidence="19">
    <location>
        <begin position="909"/>
        <end position="922"/>
    </location>
</feature>
<evidence type="ECO:0000256" key="13">
    <source>
        <dbReference type="ARBA" id="ARBA00023125"/>
    </source>
</evidence>
<dbReference type="SUPFAM" id="SSF47802">
    <property type="entry name" value="DNA polymerase beta, N-terminal domain-like"/>
    <property type="match status" value="1"/>
</dbReference>
<dbReference type="STRING" id="400682.A0A1X7VDS4"/>
<evidence type="ECO:0000256" key="19">
    <source>
        <dbReference type="SAM" id="MobiDB-lite"/>
    </source>
</evidence>
<dbReference type="InterPro" id="IPR027421">
    <property type="entry name" value="DNA_pol_lamdba_lyase_dom_sf"/>
</dbReference>
<feature type="region of interest" description="Disordered" evidence="19">
    <location>
        <begin position="149"/>
        <end position="220"/>
    </location>
</feature>
<feature type="compositionally biased region" description="Low complexity" evidence="19">
    <location>
        <begin position="923"/>
        <end position="933"/>
    </location>
</feature>
<dbReference type="InParanoid" id="A0A1X7VDS4"/>
<keyword evidence="6" id="KW-0237">DNA synthesis</keyword>
<dbReference type="Pfam" id="PF10391">
    <property type="entry name" value="DNA_pol_lambd_f"/>
    <property type="match status" value="1"/>
</dbReference>
<evidence type="ECO:0000256" key="15">
    <source>
        <dbReference type="ARBA" id="ARBA00023239"/>
    </source>
</evidence>
<dbReference type="FunFam" id="3.30.460.10:FF:000020">
    <property type="entry name" value="DNA polymerase lambda"/>
    <property type="match status" value="1"/>
</dbReference>
<evidence type="ECO:0000256" key="8">
    <source>
        <dbReference type="ARBA" id="ARBA00022695"/>
    </source>
</evidence>
<dbReference type="FunFam" id="1.10.150.20:FF:000010">
    <property type="entry name" value="DNA polymerase lambda"/>
    <property type="match status" value="1"/>
</dbReference>
<keyword evidence="7" id="KW-0808">Transferase</keyword>
<dbReference type="AlphaFoldDB" id="A0A1X7VDS4"/>
<dbReference type="InterPro" id="IPR043519">
    <property type="entry name" value="NT_sf"/>
</dbReference>